<evidence type="ECO:0000313" key="1">
    <source>
        <dbReference type="EMBL" id="MCQ1058050.1"/>
    </source>
</evidence>
<dbReference type="EMBL" id="JANEYT010000014">
    <property type="protein sequence ID" value="MCQ1058050.1"/>
    <property type="molecule type" value="Genomic_DNA"/>
</dbReference>
<keyword evidence="2" id="KW-1185">Reference proteome</keyword>
<proteinExistence type="predicted"/>
<accession>A0ABT1N004</accession>
<organism evidence="1 2">
    <name type="scientific">Photobacterium pectinilyticum</name>
    <dbReference type="NCBI Taxonomy" id="2906793"/>
    <lineage>
        <taxon>Bacteria</taxon>
        <taxon>Pseudomonadati</taxon>
        <taxon>Pseudomonadota</taxon>
        <taxon>Gammaproteobacteria</taxon>
        <taxon>Vibrionales</taxon>
        <taxon>Vibrionaceae</taxon>
        <taxon>Photobacterium</taxon>
    </lineage>
</organism>
<dbReference type="RefSeq" id="WP_255041806.1">
    <property type="nucleotide sequence ID" value="NZ_JANEYT010000014.1"/>
</dbReference>
<comment type="caution">
    <text evidence="1">The sequence shown here is derived from an EMBL/GenBank/DDBJ whole genome shotgun (WGS) entry which is preliminary data.</text>
</comment>
<protein>
    <submittedName>
        <fullName evidence="1">Uncharacterized protein</fullName>
    </submittedName>
</protein>
<evidence type="ECO:0000313" key="2">
    <source>
        <dbReference type="Proteomes" id="UP001524460"/>
    </source>
</evidence>
<reference evidence="1 2" key="1">
    <citation type="submission" date="2022-07" db="EMBL/GenBank/DDBJ databases">
        <title>Photobacterium pectinilyticum sp. nov., a marine bacterium isolated from surface seawater of Qingdao offshore.</title>
        <authorList>
            <person name="Wang X."/>
        </authorList>
    </citation>
    <scope>NUCLEOTIDE SEQUENCE [LARGE SCALE GENOMIC DNA]</scope>
    <source>
        <strain evidence="1 2">ZSDE20</strain>
    </source>
</reference>
<dbReference type="Proteomes" id="UP001524460">
    <property type="component" value="Unassembled WGS sequence"/>
</dbReference>
<name>A0ABT1N004_9GAMM</name>
<gene>
    <name evidence="1" type="ORF">NHN17_08265</name>
</gene>
<sequence>MPFAFSSTHTYFQLLSCSKLPSYLFVFSVISTLLSPVTHATALLQEFEFGDSVDYVRSLPDSFDCSALYQTGIAEDSEQENAAFCFDEANLFHTEGGMLTAFMADGVVDKVEYSLEMSLANYNAVLSGLRRQNYVFTQVTVGDETLDVLSGLKLLDRQTLDDQLFTLINQADFSTQREFILLDHRNFKRALKAKIKSVDSWLNNKAAQRGFERLTMVRISVSNDEILLQASQPFTGWRVVASGAT</sequence>